<dbReference type="InterPro" id="IPR001647">
    <property type="entry name" value="HTH_TetR"/>
</dbReference>
<evidence type="ECO:0000256" key="2">
    <source>
        <dbReference type="PROSITE-ProRule" id="PRU00335"/>
    </source>
</evidence>
<evidence type="ECO:0000313" key="4">
    <source>
        <dbReference type="EMBL" id="OBK84437.1"/>
    </source>
</evidence>
<dbReference type="Gene3D" id="1.10.357.10">
    <property type="entry name" value="Tetracycline Repressor, domain 2"/>
    <property type="match status" value="1"/>
</dbReference>
<name>A0AA91IXK8_9MYCO</name>
<evidence type="ECO:0000313" key="5">
    <source>
        <dbReference type="Proteomes" id="UP000093712"/>
    </source>
</evidence>
<dbReference type="PANTHER" id="PTHR30055:SF226">
    <property type="entry name" value="HTH-TYPE TRANSCRIPTIONAL REGULATOR PKSA"/>
    <property type="match status" value="1"/>
</dbReference>
<keyword evidence="1 2" id="KW-0238">DNA-binding</keyword>
<dbReference type="GO" id="GO:0003700">
    <property type="term" value="F:DNA-binding transcription factor activity"/>
    <property type="evidence" value="ECO:0007669"/>
    <property type="project" value="TreeGrafter"/>
</dbReference>
<gene>
    <name evidence="4" type="ORF">A5649_04215</name>
</gene>
<evidence type="ECO:0000256" key="1">
    <source>
        <dbReference type="ARBA" id="ARBA00023125"/>
    </source>
</evidence>
<dbReference type="PANTHER" id="PTHR30055">
    <property type="entry name" value="HTH-TYPE TRANSCRIPTIONAL REGULATOR RUTR"/>
    <property type="match status" value="1"/>
</dbReference>
<dbReference type="AlphaFoldDB" id="A0AA91IXK8"/>
<proteinExistence type="predicted"/>
<evidence type="ECO:0000259" key="3">
    <source>
        <dbReference type="PROSITE" id="PS50977"/>
    </source>
</evidence>
<accession>A0AA91IXK8</accession>
<feature type="DNA-binding region" description="H-T-H motif" evidence="2">
    <location>
        <begin position="48"/>
        <end position="67"/>
    </location>
</feature>
<dbReference type="EMBL" id="LZME01000093">
    <property type="protein sequence ID" value="OBK84437.1"/>
    <property type="molecule type" value="Genomic_DNA"/>
</dbReference>
<reference evidence="4 5" key="1">
    <citation type="submission" date="2016-06" db="EMBL/GenBank/DDBJ databases">
        <authorList>
            <person name="Sutton G."/>
            <person name="Brinkac L."/>
            <person name="Sanka R."/>
            <person name="Adams M."/>
            <person name="Lau E."/>
            <person name="Garcia-Basteiro A."/>
            <person name="Lopez-Varela E."/>
            <person name="Palencia S."/>
        </authorList>
    </citation>
    <scope>NUCLEOTIDE SEQUENCE [LARGE SCALE GENOMIC DNA]</scope>
    <source>
        <strain evidence="4 5">1211594.5</strain>
    </source>
</reference>
<dbReference type="SUPFAM" id="SSF48498">
    <property type="entry name" value="Tetracyclin repressor-like, C-terminal domain"/>
    <property type="match status" value="1"/>
</dbReference>
<dbReference type="GO" id="GO:0000976">
    <property type="term" value="F:transcription cis-regulatory region binding"/>
    <property type="evidence" value="ECO:0007669"/>
    <property type="project" value="TreeGrafter"/>
</dbReference>
<dbReference type="SUPFAM" id="SSF46689">
    <property type="entry name" value="Homeodomain-like"/>
    <property type="match status" value="1"/>
</dbReference>
<dbReference type="PRINTS" id="PR00455">
    <property type="entry name" value="HTHTETR"/>
</dbReference>
<dbReference type="Proteomes" id="UP000093712">
    <property type="component" value="Unassembled WGS sequence"/>
</dbReference>
<dbReference type="InterPro" id="IPR036271">
    <property type="entry name" value="Tet_transcr_reg_TetR-rel_C_sf"/>
</dbReference>
<protein>
    <submittedName>
        <fullName evidence="4">TetR family transcriptional regulator</fullName>
    </submittedName>
</protein>
<organism evidence="4 5">
    <name type="scientific">Mycolicibacter heraklionensis</name>
    <dbReference type="NCBI Taxonomy" id="512402"/>
    <lineage>
        <taxon>Bacteria</taxon>
        <taxon>Bacillati</taxon>
        <taxon>Actinomycetota</taxon>
        <taxon>Actinomycetes</taxon>
        <taxon>Mycobacteriales</taxon>
        <taxon>Mycobacteriaceae</taxon>
        <taxon>Mycolicibacter</taxon>
    </lineage>
</organism>
<dbReference type="Pfam" id="PF00440">
    <property type="entry name" value="TetR_N"/>
    <property type="match status" value="1"/>
</dbReference>
<feature type="domain" description="HTH tetR-type" evidence="3">
    <location>
        <begin position="25"/>
        <end position="85"/>
    </location>
</feature>
<sequence length="221" mass="23807">MPCHTCQVRDAVFRRVGRPRGARSGVTRERIVTAASGVFGEFGYHATTFQAIAERAQLTRPAINHYFPSKKLLYQAVLTQAETLFAHAVDQARSEPTLVGQLSSVIVSFTQLGEDDRTVAAFAVTAVVDAQRDPVLKSLVGDIQGPPRAFLAEALTEAINRGELVATSTMGELTEMLLAVLWGIAFYVSLVGNQVAAAGVVATLQALLTQELWQLRQPADG</sequence>
<dbReference type="InterPro" id="IPR009057">
    <property type="entry name" value="Homeodomain-like_sf"/>
</dbReference>
<comment type="caution">
    <text evidence="4">The sequence shown here is derived from an EMBL/GenBank/DDBJ whole genome shotgun (WGS) entry which is preliminary data.</text>
</comment>
<dbReference type="InterPro" id="IPR050109">
    <property type="entry name" value="HTH-type_TetR-like_transc_reg"/>
</dbReference>
<dbReference type="PROSITE" id="PS50977">
    <property type="entry name" value="HTH_TETR_2"/>
    <property type="match status" value="1"/>
</dbReference>